<evidence type="ECO:0008006" key="4">
    <source>
        <dbReference type="Google" id="ProtNLM"/>
    </source>
</evidence>
<keyword evidence="1" id="KW-0813">Transport</keyword>
<dbReference type="SUPFAM" id="SSF52540">
    <property type="entry name" value="P-loop containing nucleoside triphosphate hydrolases"/>
    <property type="match status" value="1"/>
</dbReference>
<protein>
    <recommendedName>
        <fullName evidence="4">NitT/TauT family transport system ATP-binding protein</fullName>
    </recommendedName>
</protein>
<reference evidence="3" key="1">
    <citation type="journal article" date="2019" name="Int. J. Syst. Evol. Microbiol.">
        <title>The Global Catalogue of Microorganisms (GCM) 10K type strain sequencing project: providing services to taxonomists for standard genome sequencing and annotation.</title>
        <authorList>
            <consortium name="The Broad Institute Genomics Platform"/>
            <consortium name="The Broad Institute Genome Sequencing Center for Infectious Disease"/>
            <person name="Wu L."/>
            <person name="Ma J."/>
        </authorList>
    </citation>
    <scope>NUCLEOTIDE SEQUENCE [LARGE SCALE GENOMIC DNA]</scope>
    <source>
        <strain evidence="3">CGMCC 4.7173</strain>
    </source>
</reference>
<name>A0ABW1HFG8_9ACTN</name>
<dbReference type="InterPro" id="IPR027417">
    <property type="entry name" value="P-loop_NTPase"/>
</dbReference>
<dbReference type="EMBL" id="JBHSQQ010000005">
    <property type="protein sequence ID" value="MFC5940252.1"/>
    <property type="molecule type" value="Genomic_DNA"/>
</dbReference>
<accession>A0ABW1HFG8</accession>
<dbReference type="InterPro" id="IPR050166">
    <property type="entry name" value="ABC_transporter_ATP-bind"/>
</dbReference>
<gene>
    <name evidence="2" type="ORF">ACFPZ4_02010</name>
</gene>
<evidence type="ECO:0000313" key="2">
    <source>
        <dbReference type="EMBL" id="MFC5940252.1"/>
    </source>
</evidence>
<dbReference type="PANTHER" id="PTHR42788:SF13">
    <property type="entry name" value="ALIPHATIC SULFONATES IMPORT ATP-BINDING PROTEIN SSUB"/>
    <property type="match status" value="1"/>
</dbReference>
<dbReference type="PANTHER" id="PTHR42788">
    <property type="entry name" value="TAURINE IMPORT ATP-BINDING PROTEIN-RELATED"/>
    <property type="match status" value="1"/>
</dbReference>
<keyword evidence="3" id="KW-1185">Reference proteome</keyword>
<evidence type="ECO:0000256" key="1">
    <source>
        <dbReference type="ARBA" id="ARBA00022448"/>
    </source>
</evidence>
<comment type="caution">
    <text evidence="2">The sequence shown here is derived from an EMBL/GenBank/DDBJ whole genome shotgun (WGS) entry which is preliminary data.</text>
</comment>
<dbReference type="RefSeq" id="WP_353900824.1">
    <property type="nucleotide sequence ID" value="NZ_CP158970.1"/>
</dbReference>
<proteinExistence type="predicted"/>
<dbReference type="Proteomes" id="UP001596207">
    <property type="component" value="Unassembled WGS sequence"/>
</dbReference>
<evidence type="ECO:0000313" key="3">
    <source>
        <dbReference type="Proteomes" id="UP001596207"/>
    </source>
</evidence>
<sequence>MLFVTHDIDEAVYLSDRVVVLSQGPSVVVEDLPVELDRPRDQIATKQTALFGELRENVYSLVMASQRRTSLSGDPH</sequence>
<organism evidence="2 3">
    <name type="scientific">Micromonospora harpali</name>
    <dbReference type="NCBI Taxonomy" id="1490225"/>
    <lineage>
        <taxon>Bacteria</taxon>
        <taxon>Bacillati</taxon>
        <taxon>Actinomycetota</taxon>
        <taxon>Actinomycetes</taxon>
        <taxon>Micromonosporales</taxon>
        <taxon>Micromonosporaceae</taxon>
        <taxon>Micromonospora</taxon>
    </lineage>
</organism>